<proteinExistence type="predicted"/>
<evidence type="ECO:0000313" key="1">
    <source>
        <dbReference type="EMBL" id="CEK78512.1"/>
    </source>
</evidence>
<gene>
    <name evidence="1" type="primary">ORF110533</name>
</gene>
<sequence>MPARWLETRILQECPPYNEQRKHTFPMPVQDTRYENLYRLWLTTNNFEVYKSMSGNVERRYHVL</sequence>
<dbReference type="AlphaFoldDB" id="A0A0B7AD04"/>
<accession>A0A0B7AD04</accession>
<organism evidence="1">
    <name type="scientific">Arion vulgaris</name>
    <dbReference type="NCBI Taxonomy" id="1028688"/>
    <lineage>
        <taxon>Eukaryota</taxon>
        <taxon>Metazoa</taxon>
        <taxon>Spiralia</taxon>
        <taxon>Lophotrochozoa</taxon>
        <taxon>Mollusca</taxon>
        <taxon>Gastropoda</taxon>
        <taxon>Heterobranchia</taxon>
        <taxon>Euthyneura</taxon>
        <taxon>Panpulmonata</taxon>
        <taxon>Eupulmonata</taxon>
        <taxon>Stylommatophora</taxon>
        <taxon>Helicina</taxon>
        <taxon>Arionoidea</taxon>
        <taxon>Arionidae</taxon>
        <taxon>Arion</taxon>
    </lineage>
</organism>
<dbReference type="EMBL" id="HACG01031647">
    <property type="protein sequence ID" value="CEK78512.1"/>
    <property type="molecule type" value="Transcribed_RNA"/>
</dbReference>
<name>A0A0B7AD04_9EUPU</name>
<protein>
    <submittedName>
        <fullName evidence="1">Uncharacterized protein</fullName>
    </submittedName>
</protein>
<reference evidence="1" key="1">
    <citation type="submission" date="2014-12" db="EMBL/GenBank/DDBJ databases">
        <title>Insight into the proteome of Arion vulgaris.</title>
        <authorList>
            <person name="Aradska J."/>
            <person name="Bulat T."/>
            <person name="Smidak R."/>
            <person name="Sarate P."/>
            <person name="Gangsoo J."/>
            <person name="Sialana F."/>
            <person name="Bilban M."/>
            <person name="Lubec G."/>
        </authorList>
    </citation>
    <scope>NUCLEOTIDE SEQUENCE</scope>
    <source>
        <tissue evidence="1">Skin</tissue>
    </source>
</reference>